<evidence type="ECO:0000256" key="1">
    <source>
        <dbReference type="ARBA" id="ARBA00022729"/>
    </source>
</evidence>
<dbReference type="Pfam" id="PF07593">
    <property type="entry name" value="UnbV_ASPIC"/>
    <property type="match status" value="1"/>
</dbReference>
<evidence type="ECO:0000259" key="3">
    <source>
        <dbReference type="Pfam" id="PF07593"/>
    </source>
</evidence>
<protein>
    <submittedName>
        <fullName evidence="4">CRTAC1 family protein</fullName>
    </submittedName>
</protein>
<feature type="signal peptide" evidence="2">
    <location>
        <begin position="1"/>
        <end position="27"/>
    </location>
</feature>
<dbReference type="InterPro" id="IPR011519">
    <property type="entry name" value="UnbV_ASPIC"/>
</dbReference>
<evidence type="ECO:0000256" key="2">
    <source>
        <dbReference type="SAM" id="SignalP"/>
    </source>
</evidence>
<feature type="chain" id="PRO_5046476870" evidence="2">
    <location>
        <begin position="28"/>
        <end position="683"/>
    </location>
</feature>
<proteinExistence type="predicted"/>
<dbReference type="InterPro" id="IPR027039">
    <property type="entry name" value="Crtac1"/>
</dbReference>
<reference evidence="4 5" key="1">
    <citation type="submission" date="2024-09" db="EMBL/GenBank/DDBJ databases">
        <authorList>
            <person name="D'Angelo T."/>
        </authorList>
    </citation>
    <scope>NUCLEOTIDE SEQUENCE [LARGE SCALE GENOMIC DNA]</scope>
    <source>
        <strain evidence="4">SAG AM-320-E07</strain>
    </source>
</reference>
<dbReference type="SUPFAM" id="SSF69318">
    <property type="entry name" value="Integrin alpha N-terminal domain"/>
    <property type="match status" value="1"/>
</dbReference>
<gene>
    <name evidence="4" type="ORF">ACFL6M_05535</name>
</gene>
<keyword evidence="5" id="KW-1185">Reference proteome</keyword>
<dbReference type="Proteomes" id="UP001593833">
    <property type="component" value="Unassembled WGS sequence"/>
</dbReference>
<dbReference type="PANTHER" id="PTHR16026">
    <property type="entry name" value="CARTILAGE ACIDIC PROTEIN 1"/>
    <property type="match status" value="1"/>
</dbReference>
<feature type="domain" description="ASPIC/UnbV" evidence="3">
    <location>
        <begin position="585"/>
        <end position="651"/>
    </location>
</feature>
<dbReference type="EMBL" id="JBHPKH010000066">
    <property type="protein sequence ID" value="MFC1573043.1"/>
    <property type="molecule type" value="Genomic_DNA"/>
</dbReference>
<sequence length="683" mass="76398">MKSLKHICNQHANTVLSVLILSIFSLAATQKIASAQPNEENTRESFVDITAQAGVSHLHHKCILDEKLNRIMAWMASVGAAVAAADYDSDGDIDLYVVNSQIGQPNRLFRNNGDATFVDVAAEAGVARANDELFLFSIDASFRDELDARIISDRLHEAFAPAGIRISLEGAISVVETGKKWRVVDPGQIYTISDAGDVLNVYENRGASMDAVWGDYDNDGHLDLYVTKWGWNILYRSNGDGTFTDVTGKAGVGDRGNGNAAVWFDFNDDGFLDLYVGNYFRDVHLWSLRDAHQMHEDFETARDGGTNKLYRNNGDGTFSEIAKEVGVDDTGWTLDVGVGDYDNDGDLDLVNANDFGQDRVFRTNADGTFTNVTDTVIGWDTNKGMNVDFGDYNNDGWLDLYITNIWTKEYVREGNQLYRNMGDGTFSDVSFETNVYDAGWCWAGRFWDFDNDGHLDIMVANGYISGDKDHEYFTDLAIEVTKPGFNPRDAQMWPELANKTFSGYEPSRVWRNQGNETFTEVAHDLGLADVRDGRGLAIADFDNDGDLDVYISNQGQECALYRNDIGNQRNWLQVELEGTNCNRDAIGTRVTVTCGSLTQIRELEGGNGDHSQCPYRMHFGLADHVQVNLLEIRWPTGHVERHENLSVNQLLQFTENTPAAVLEERRQIKEAEIEARKIEAQRE</sequence>
<organism evidence="4 5">
    <name type="scientific">Eiseniibacteriota bacterium</name>
    <dbReference type="NCBI Taxonomy" id="2212470"/>
    <lineage>
        <taxon>Bacteria</taxon>
        <taxon>Candidatus Eiseniibacteriota</taxon>
    </lineage>
</organism>
<dbReference type="Pfam" id="PF13517">
    <property type="entry name" value="FG-GAP_3"/>
    <property type="match status" value="4"/>
</dbReference>
<evidence type="ECO:0000313" key="5">
    <source>
        <dbReference type="Proteomes" id="UP001593833"/>
    </source>
</evidence>
<dbReference type="InterPro" id="IPR013517">
    <property type="entry name" value="FG-GAP"/>
</dbReference>
<dbReference type="Gene3D" id="2.130.10.130">
    <property type="entry name" value="Integrin alpha, N-terminal"/>
    <property type="match status" value="2"/>
</dbReference>
<dbReference type="PANTHER" id="PTHR16026:SF0">
    <property type="entry name" value="CARTILAGE ACIDIC PROTEIN 1"/>
    <property type="match status" value="1"/>
</dbReference>
<evidence type="ECO:0000313" key="4">
    <source>
        <dbReference type="EMBL" id="MFC1573043.1"/>
    </source>
</evidence>
<dbReference type="InterPro" id="IPR028994">
    <property type="entry name" value="Integrin_alpha_N"/>
</dbReference>
<keyword evidence="1 2" id="KW-0732">Signal</keyword>
<feature type="non-terminal residue" evidence="4">
    <location>
        <position position="683"/>
    </location>
</feature>
<comment type="caution">
    <text evidence="4">The sequence shown here is derived from an EMBL/GenBank/DDBJ whole genome shotgun (WGS) entry which is preliminary data.</text>
</comment>
<accession>A0ABV6YL46</accession>
<name>A0ABV6YL46_UNCEI</name>